<dbReference type="InterPro" id="IPR006461">
    <property type="entry name" value="PLAC_motif_containing"/>
</dbReference>
<dbReference type="OrthoDB" id="1045822at2759"/>
<dbReference type="AlphaFoldDB" id="A0A9D4DPN5"/>
<comment type="similarity">
    <text evidence="1">Belongs to the cornifelin family.</text>
</comment>
<reference evidence="3" key="2">
    <citation type="submission" date="2020-11" db="EMBL/GenBank/DDBJ databases">
        <authorList>
            <person name="McCartney M.A."/>
            <person name="Auch B."/>
            <person name="Kono T."/>
            <person name="Mallez S."/>
            <person name="Becker A."/>
            <person name="Gohl D.M."/>
            <person name="Silverstein K.A.T."/>
            <person name="Koren S."/>
            <person name="Bechman K.B."/>
            <person name="Herman A."/>
            <person name="Abrahante J.E."/>
            <person name="Garbe J."/>
        </authorList>
    </citation>
    <scope>NUCLEOTIDE SEQUENCE</scope>
    <source>
        <strain evidence="3">Duluth1</strain>
        <tissue evidence="3">Whole animal</tissue>
    </source>
</reference>
<keyword evidence="2" id="KW-0812">Transmembrane</keyword>
<reference evidence="3" key="1">
    <citation type="journal article" date="2019" name="bioRxiv">
        <title>The Genome of the Zebra Mussel, Dreissena polymorpha: A Resource for Invasive Species Research.</title>
        <authorList>
            <person name="McCartney M.A."/>
            <person name="Auch B."/>
            <person name="Kono T."/>
            <person name="Mallez S."/>
            <person name="Zhang Y."/>
            <person name="Obille A."/>
            <person name="Becker A."/>
            <person name="Abrahante J.E."/>
            <person name="Garbe J."/>
            <person name="Badalamenti J.P."/>
            <person name="Herman A."/>
            <person name="Mangelson H."/>
            <person name="Liachko I."/>
            <person name="Sullivan S."/>
            <person name="Sone E.D."/>
            <person name="Koren S."/>
            <person name="Silverstein K.A.T."/>
            <person name="Beckman K.B."/>
            <person name="Gohl D.M."/>
        </authorList>
    </citation>
    <scope>NUCLEOTIDE SEQUENCE</scope>
    <source>
        <strain evidence="3">Duluth1</strain>
        <tissue evidence="3">Whole animal</tissue>
    </source>
</reference>
<evidence type="ECO:0000256" key="2">
    <source>
        <dbReference type="SAM" id="Phobius"/>
    </source>
</evidence>
<dbReference type="EMBL" id="JAIWYP010000010">
    <property type="protein sequence ID" value="KAH3753134.1"/>
    <property type="molecule type" value="Genomic_DNA"/>
</dbReference>
<feature type="transmembrane region" description="Helical" evidence="2">
    <location>
        <begin position="39"/>
        <end position="62"/>
    </location>
</feature>
<evidence type="ECO:0000313" key="3">
    <source>
        <dbReference type="EMBL" id="KAH3753134.1"/>
    </source>
</evidence>
<keyword evidence="4" id="KW-1185">Reference proteome</keyword>
<keyword evidence="2" id="KW-0472">Membrane</keyword>
<evidence type="ECO:0000256" key="1">
    <source>
        <dbReference type="ARBA" id="ARBA00009024"/>
    </source>
</evidence>
<organism evidence="3 4">
    <name type="scientific">Dreissena polymorpha</name>
    <name type="common">Zebra mussel</name>
    <name type="synonym">Mytilus polymorpha</name>
    <dbReference type="NCBI Taxonomy" id="45954"/>
    <lineage>
        <taxon>Eukaryota</taxon>
        <taxon>Metazoa</taxon>
        <taxon>Spiralia</taxon>
        <taxon>Lophotrochozoa</taxon>
        <taxon>Mollusca</taxon>
        <taxon>Bivalvia</taxon>
        <taxon>Autobranchia</taxon>
        <taxon>Heteroconchia</taxon>
        <taxon>Euheterodonta</taxon>
        <taxon>Imparidentia</taxon>
        <taxon>Neoheterodontei</taxon>
        <taxon>Myida</taxon>
        <taxon>Dreissenoidea</taxon>
        <taxon>Dreissenidae</taxon>
        <taxon>Dreissena</taxon>
    </lineage>
</organism>
<dbReference type="Pfam" id="PF04749">
    <property type="entry name" value="PLAC8"/>
    <property type="match status" value="1"/>
</dbReference>
<dbReference type="PANTHER" id="PTHR15907">
    <property type="entry name" value="DUF614 FAMILY PROTEIN-RELATED"/>
    <property type="match status" value="1"/>
</dbReference>
<name>A0A9D4DPN5_DREPO</name>
<comment type="caution">
    <text evidence="3">The sequence shown here is derived from an EMBL/GenBank/DDBJ whole genome shotgun (WGS) entry which is preliminary data.</text>
</comment>
<accession>A0A9D4DPN5</accession>
<protein>
    <submittedName>
        <fullName evidence="3">Uncharacterized protein</fullName>
    </submittedName>
</protein>
<sequence length="112" mass="11759">MAGGGDWSHSLFGCFDDFGICIIAYFVPCVTFGQNAEAIGEGSCLSCGIAYLVPLLNLFMAVKVRGRIRESKGIEGSTLGDCAAIICCPLCALVQEAQEVKGSPSAQSMSRQ</sequence>
<proteinExistence type="inferred from homology"/>
<dbReference type="Proteomes" id="UP000828390">
    <property type="component" value="Unassembled WGS sequence"/>
</dbReference>
<gene>
    <name evidence="3" type="ORF">DPMN_187765</name>
</gene>
<keyword evidence="2" id="KW-1133">Transmembrane helix</keyword>
<feature type="transmembrane region" description="Helical" evidence="2">
    <location>
        <begin position="12"/>
        <end position="33"/>
    </location>
</feature>
<dbReference type="NCBIfam" id="TIGR01571">
    <property type="entry name" value="A_thal_Cys_rich"/>
    <property type="match status" value="1"/>
</dbReference>
<evidence type="ECO:0000313" key="4">
    <source>
        <dbReference type="Proteomes" id="UP000828390"/>
    </source>
</evidence>